<dbReference type="InterPro" id="IPR029033">
    <property type="entry name" value="His_PPase_superfam"/>
</dbReference>
<dbReference type="AlphaFoldDB" id="A0A5P3ADV1"/>
<feature type="binding site" evidence="1">
    <location>
        <begin position="12"/>
        <end position="19"/>
    </location>
    <ligand>
        <name>substrate</name>
    </ligand>
</feature>
<dbReference type="SMART" id="SM00855">
    <property type="entry name" value="PGAM"/>
    <property type="match status" value="1"/>
</dbReference>
<dbReference type="PROSITE" id="PS00175">
    <property type="entry name" value="PG_MUTASE"/>
    <property type="match status" value="1"/>
</dbReference>
<dbReference type="Gene3D" id="3.40.50.1240">
    <property type="entry name" value="Phosphoglycerate mutase-like"/>
    <property type="match status" value="1"/>
</dbReference>
<evidence type="ECO:0000313" key="3">
    <source>
        <dbReference type="Proteomes" id="UP000325785"/>
    </source>
</evidence>
<keyword evidence="2" id="KW-0378">Hydrolase</keyword>
<dbReference type="EMBL" id="CP031598">
    <property type="protein sequence ID" value="QEW27391.1"/>
    <property type="molecule type" value="Genomic_DNA"/>
</dbReference>
<dbReference type="PIRSF" id="PIRSF000709">
    <property type="entry name" value="6PFK_2-Ptase"/>
    <property type="match status" value="1"/>
</dbReference>
<dbReference type="Proteomes" id="UP000325785">
    <property type="component" value="Chromosome"/>
</dbReference>
<dbReference type="SUPFAM" id="SSF53254">
    <property type="entry name" value="Phosphoglycerate mutase-like"/>
    <property type="match status" value="1"/>
</dbReference>
<dbReference type="RefSeq" id="WP_057818513.1">
    <property type="nucleotide sequence ID" value="NZ_CP031598.1"/>
</dbReference>
<dbReference type="Pfam" id="PF00300">
    <property type="entry name" value="His_Phos_1"/>
    <property type="match status" value="1"/>
</dbReference>
<evidence type="ECO:0000256" key="1">
    <source>
        <dbReference type="PIRSR" id="PIRSR613078-2"/>
    </source>
</evidence>
<dbReference type="InterPro" id="IPR001345">
    <property type="entry name" value="PG/BPGM_mutase_AS"/>
</dbReference>
<feature type="binding site" evidence="1">
    <location>
        <position position="64"/>
    </location>
    <ligand>
        <name>substrate</name>
    </ligand>
</feature>
<proteinExistence type="predicted"/>
<evidence type="ECO:0000313" key="2">
    <source>
        <dbReference type="EMBL" id="QEW27391.1"/>
    </source>
</evidence>
<dbReference type="EC" id="3.1.3.3" evidence="2"/>
<dbReference type="KEGG" id="rid:RIdsm_03206"/>
<dbReference type="InterPro" id="IPR050275">
    <property type="entry name" value="PGM_Phosphatase"/>
</dbReference>
<reference evidence="2 3" key="1">
    <citation type="submission" date="2018-08" db="EMBL/GenBank/DDBJ databases">
        <title>Genetic Globetrotter - A new plasmid hitch-hiking vast phylogenetic and geographic distances.</title>
        <authorList>
            <person name="Vollmers J."/>
            <person name="Petersen J."/>
        </authorList>
    </citation>
    <scope>NUCLEOTIDE SEQUENCE [LARGE SCALE GENOMIC DNA]</scope>
    <source>
        <strain evidence="2 3">DSM 26383</strain>
    </source>
</reference>
<dbReference type="GO" id="GO:0016791">
    <property type="term" value="F:phosphatase activity"/>
    <property type="evidence" value="ECO:0007669"/>
    <property type="project" value="TreeGrafter"/>
</dbReference>
<dbReference type="InterPro" id="IPR013078">
    <property type="entry name" value="His_Pase_superF_clade-1"/>
</dbReference>
<sequence>MAMSLPEMWILRHGETEWNVEGRLQGHLDSPLTETGLRQARAQGAILETCLPEGVSVLSSPSGRAWETARIAVAGLGLEVVAEPDLREIDMGDWHGELISDLAARLPEDMTEDPHLWKFTAPGGERLEQMEARLSRLLARLAGPTVIVTHGVTSRALRCLALGLPLERMGEVPGGQGVVHHVKDGMATVIAGQGRIRG</sequence>
<accession>A0A5P3ADV1</accession>
<name>A0A5P3ADV1_9RHOB</name>
<dbReference type="CDD" id="cd07067">
    <property type="entry name" value="HP_PGM_like"/>
    <property type="match status" value="1"/>
</dbReference>
<organism evidence="2 3">
    <name type="scientific">Roseovarius indicus</name>
    <dbReference type="NCBI Taxonomy" id="540747"/>
    <lineage>
        <taxon>Bacteria</taxon>
        <taxon>Pseudomonadati</taxon>
        <taxon>Pseudomonadota</taxon>
        <taxon>Alphaproteobacteria</taxon>
        <taxon>Rhodobacterales</taxon>
        <taxon>Roseobacteraceae</taxon>
        <taxon>Roseovarius</taxon>
    </lineage>
</organism>
<protein>
    <submittedName>
        <fullName evidence="2">Phosphoserine phosphatase 1</fullName>
        <ecNumber evidence="2">3.1.3.3</ecNumber>
    </submittedName>
</protein>
<gene>
    <name evidence="2" type="primary">pspA</name>
    <name evidence="2" type="ORF">RIdsm_03206</name>
</gene>
<dbReference type="PANTHER" id="PTHR48100">
    <property type="entry name" value="BROAD-SPECIFICITY PHOSPHATASE YOR283W-RELATED"/>
    <property type="match status" value="1"/>
</dbReference>